<gene>
    <name evidence="2" type="ORF">B0I33_1091</name>
</gene>
<dbReference type="AlphaFoldDB" id="A0A2T0LPW1"/>
<protein>
    <submittedName>
        <fullName evidence="2">S-DNA-T family DNA segregation ATPase FtsK/SpoIIIE</fullName>
    </submittedName>
</protein>
<keyword evidence="1" id="KW-1133">Transmembrane helix</keyword>
<keyword evidence="3" id="KW-1185">Reference proteome</keyword>
<dbReference type="Proteomes" id="UP000238362">
    <property type="component" value="Unassembled WGS sequence"/>
</dbReference>
<comment type="caution">
    <text evidence="2">The sequence shown here is derived from an EMBL/GenBank/DDBJ whole genome shotgun (WGS) entry which is preliminary data.</text>
</comment>
<evidence type="ECO:0000313" key="3">
    <source>
        <dbReference type="Proteomes" id="UP000238362"/>
    </source>
</evidence>
<sequence length="744" mass="80947">MSTEHDNEHTGEELARVHYLPTHDATGLARPVEAEVVEGELVSDAEYRRLTSEKAKALARYQAYKRDLVVVGRVTRRVATHERTKSTAKTVARHVLYVPAGAAAVGKRLWDAKSSSLYERQKRAAELAGDLDRLQEWESRAELFKERRHKRVMDWLDAPFALAKAVAVGIASVVALLLALGMVLAVADSDAGLILAPIAAVIDFVRWVAWVVTIVWGPLVLAAPWVAVLYLWNEGRKRNSTPAWLQPSATAGDGEGSLVTADGIVRALQHLSIPALNRAFKDGWVPRFDLTPTREGHGVFKGFRAIVDLPMGVTPEMVADKRAVLAKNLNRNAVEVWPSDYGKEKGGKPGFVNLYVADSGVMDKPTPDYPLLHDGAADVFAGVPVGITQRGEQVPFCLVGSNFVFGGQPGQGKSNGCRVVMLGAALDPLAELRVHVFAMNGDFDAYAPRLSRYHKGTGSEHAEQATEHLHELYAEVTRREARLAEIGAKKLTRPVAEKHPDLRPLIVLFSECHELFGHAEFGKQAAELAVAVVKRGRKTGVVLGFDTQSARTDAIPGELVENVGINGCFAVKTWRSNDGFLGDGSFAAGIRATDLRFNVDRGTMVVTGVGEELFEIVRTFFIAVDDDTGFDAATDVIARAMGQLAPGTPVAGDRPAPQIEQDRDLLADLDTVLGTERVPAGDVLGALRNLAPRWRPYQDHTVPTFVAALKELGVKVARTGNRNLIDPVTVRERLAEQSTDDLDE</sequence>
<keyword evidence="1" id="KW-0472">Membrane</keyword>
<accession>A0A2T0LPW1</accession>
<feature type="transmembrane region" description="Helical" evidence="1">
    <location>
        <begin position="160"/>
        <end position="187"/>
    </location>
</feature>
<dbReference type="InterPro" id="IPR027417">
    <property type="entry name" value="P-loop_NTPase"/>
</dbReference>
<evidence type="ECO:0000313" key="2">
    <source>
        <dbReference type="EMBL" id="PRX45340.1"/>
    </source>
</evidence>
<proteinExistence type="predicted"/>
<feature type="transmembrane region" description="Helical" evidence="1">
    <location>
        <begin position="207"/>
        <end position="232"/>
    </location>
</feature>
<name>A0A2T0LPW1_9PSEU</name>
<dbReference type="RefSeq" id="WP_106180565.1">
    <property type="nucleotide sequence ID" value="NZ_PVNH01000009.1"/>
</dbReference>
<evidence type="ECO:0000256" key="1">
    <source>
        <dbReference type="SAM" id="Phobius"/>
    </source>
</evidence>
<dbReference type="SUPFAM" id="SSF52540">
    <property type="entry name" value="P-loop containing nucleoside triphosphate hydrolases"/>
    <property type="match status" value="1"/>
</dbReference>
<dbReference type="EMBL" id="PVNH01000009">
    <property type="protein sequence ID" value="PRX45340.1"/>
    <property type="molecule type" value="Genomic_DNA"/>
</dbReference>
<dbReference type="OrthoDB" id="3315716at2"/>
<keyword evidence="1" id="KW-0812">Transmembrane</keyword>
<reference evidence="2 3" key="1">
    <citation type="submission" date="2018-03" db="EMBL/GenBank/DDBJ databases">
        <title>Genomic Encyclopedia of Type Strains, Phase III (KMG-III): the genomes of soil and plant-associated and newly described type strains.</title>
        <authorList>
            <person name="Whitman W."/>
        </authorList>
    </citation>
    <scope>NUCLEOTIDE SEQUENCE [LARGE SCALE GENOMIC DNA]</scope>
    <source>
        <strain evidence="2 3">CGMCC 4.7125</strain>
    </source>
</reference>
<dbReference type="Gene3D" id="3.40.50.300">
    <property type="entry name" value="P-loop containing nucleotide triphosphate hydrolases"/>
    <property type="match status" value="1"/>
</dbReference>
<organism evidence="2 3">
    <name type="scientific">Prauserella shujinwangii</name>
    <dbReference type="NCBI Taxonomy" id="1453103"/>
    <lineage>
        <taxon>Bacteria</taxon>
        <taxon>Bacillati</taxon>
        <taxon>Actinomycetota</taxon>
        <taxon>Actinomycetes</taxon>
        <taxon>Pseudonocardiales</taxon>
        <taxon>Pseudonocardiaceae</taxon>
        <taxon>Prauserella</taxon>
    </lineage>
</organism>